<protein>
    <submittedName>
        <fullName evidence="2">Uncharacterized protein</fullName>
    </submittedName>
</protein>
<reference evidence="1" key="1">
    <citation type="submission" date="2014-07" db="EMBL/GenBank/DDBJ databases">
        <authorList>
            <person name="Martin A.A"/>
            <person name="De Silva N."/>
        </authorList>
    </citation>
    <scope>NUCLEOTIDE SEQUENCE</scope>
</reference>
<proteinExistence type="predicted"/>
<keyword evidence="1" id="KW-1185">Reference proteome</keyword>
<evidence type="ECO:0000313" key="1">
    <source>
        <dbReference type="Proteomes" id="UP000035680"/>
    </source>
</evidence>
<dbReference type="WBParaSite" id="SVE_1913900.1">
    <property type="protein sequence ID" value="SVE_1913900.1"/>
    <property type="gene ID" value="SVE_1913900"/>
</dbReference>
<dbReference type="AlphaFoldDB" id="A0A0K0G338"/>
<organism evidence="1 2">
    <name type="scientific">Strongyloides venezuelensis</name>
    <name type="common">Threadworm</name>
    <dbReference type="NCBI Taxonomy" id="75913"/>
    <lineage>
        <taxon>Eukaryota</taxon>
        <taxon>Metazoa</taxon>
        <taxon>Ecdysozoa</taxon>
        <taxon>Nematoda</taxon>
        <taxon>Chromadorea</taxon>
        <taxon>Rhabditida</taxon>
        <taxon>Tylenchina</taxon>
        <taxon>Panagrolaimomorpha</taxon>
        <taxon>Strongyloidoidea</taxon>
        <taxon>Strongyloididae</taxon>
        <taxon>Strongyloides</taxon>
    </lineage>
</organism>
<sequence>MDFNTEKFLGYPPASALCTRDNGGRLHRLRVGMQSQATSTASSGPLRISPHLLLATLVEAFSMLLSTQKVCGSARPYFVGIRMEPAISCTYMTHHLFLLHH</sequence>
<accession>A0A0K0G338</accession>
<reference evidence="2" key="2">
    <citation type="submission" date="2015-08" db="UniProtKB">
        <authorList>
            <consortium name="WormBaseParasite"/>
        </authorList>
    </citation>
    <scope>IDENTIFICATION</scope>
</reference>
<dbReference type="Proteomes" id="UP000035680">
    <property type="component" value="Unassembled WGS sequence"/>
</dbReference>
<evidence type="ECO:0000313" key="2">
    <source>
        <dbReference type="WBParaSite" id="SVE_1913900.1"/>
    </source>
</evidence>
<name>A0A0K0G338_STRVS</name>